<comment type="catalytic activity">
    <reaction evidence="8 9">
        <text>7,8-dihydroneopterin 3'-triphosphate + H2O = 6-carboxy-5,6,7,8-tetrahydropterin + triphosphate + acetaldehyde + 2 H(+)</text>
        <dbReference type="Rhea" id="RHEA:27966"/>
        <dbReference type="ChEBI" id="CHEBI:15343"/>
        <dbReference type="ChEBI" id="CHEBI:15377"/>
        <dbReference type="ChEBI" id="CHEBI:15378"/>
        <dbReference type="ChEBI" id="CHEBI:18036"/>
        <dbReference type="ChEBI" id="CHEBI:58462"/>
        <dbReference type="ChEBI" id="CHEBI:61032"/>
        <dbReference type="EC" id="4.1.2.50"/>
    </reaction>
</comment>
<evidence type="ECO:0000313" key="13">
    <source>
        <dbReference type="Proteomes" id="UP000051184"/>
    </source>
</evidence>
<dbReference type="InterPro" id="IPR038418">
    <property type="entry name" value="6-PTP_synth/QueD_sf"/>
</dbReference>
<dbReference type="PIRSF" id="PIRSF006113">
    <property type="entry name" value="PTP_synth"/>
    <property type="match status" value="1"/>
</dbReference>
<dbReference type="AlphaFoldDB" id="A0A0P1IRV0"/>
<accession>A0A0P1IRV0</accession>
<evidence type="ECO:0000256" key="6">
    <source>
        <dbReference type="ARBA" id="ARBA00022833"/>
    </source>
</evidence>
<dbReference type="STRING" id="1715691.TA5113_00937"/>
<keyword evidence="13" id="KW-1185">Reference proteome</keyword>
<evidence type="ECO:0000256" key="2">
    <source>
        <dbReference type="ARBA" id="ARBA00005061"/>
    </source>
</evidence>
<dbReference type="Pfam" id="PF01242">
    <property type="entry name" value="PTPS"/>
    <property type="match status" value="1"/>
</dbReference>
<name>A0A0P1IRV0_9RHOB</name>
<dbReference type="SUPFAM" id="SSF55620">
    <property type="entry name" value="Tetrahydrobiopterin biosynthesis enzymes-like"/>
    <property type="match status" value="1"/>
</dbReference>
<evidence type="ECO:0000256" key="10">
    <source>
        <dbReference type="PIRSR" id="PIRSR006113-1"/>
    </source>
</evidence>
<feature type="binding site" evidence="11">
    <location>
        <position position="14"/>
    </location>
    <ligand>
        <name>Zn(2+)</name>
        <dbReference type="ChEBI" id="CHEBI:29105"/>
    </ligand>
</feature>
<dbReference type="EC" id="4.-.-.-" evidence="9"/>
<dbReference type="PANTHER" id="PTHR12589">
    <property type="entry name" value="PYRUVOYL TETRAHYDROBIOPTERIN SYNTHASE"/>
    <property type="match status" value="1"/>
</dbReference>
<reference evidence="13" key="1">
    <citation type="submission" date="2015-09" db="EMBL/GenBank/DDBJ databases">
        <authorList>
            <person name="Rodrigo-Torres Lidia"/>
            <person name="Arahal R.David."/>
        </authorList>
    </citation>
    <scope>NUCLEOTIDE SEQUENCE [LARGE SCALE GENOMIC DNA]</scope>
    <source>
        <strain evidence="13">CECT 5114</strain>
    </source>
</reference>
<dbReference type="UniPathway" id="UPA00391"/>
<comment type="similarity">
    <text evidence="3 9">Belongs to the PTPS family. QueD subfamily.</text>
</comment>
<feature type="binding site" evidence="11">
    <location>
        <position position="31"/>
    </location>
    <ligand>
        <name>Zn(2+)</name>
        <dbReference type="ChEBI" id="CHEBI:29105"/>
    </ligand>
</feature>
<dbReference type="NCBIfam" id="TIGR03367">
    <property type="entry name" value="queuosine_QueD"/>
    <property type="match status" value="1"/>
</dbReference>
<dbReference type="GO" id="GO:0070497">
    <property type="term" value="F:6-carboxytetrahydropterin synthase activity"/>
    <property type="evidence" value="ECO:0007669"/>
    <property type="project" value="UniProtKB-EC"/>
</dbReference>
<comment type="cofactor">
    <cofactor evidence="9 11">
        <name>Zn(2+)</name>
        <dbReference type="ChEBI" id="CHEBI:29105"/>
    </cofactor>
    <text evidence="9 11">Binds 1 zinc ion per subunit.</text>
</comment>
<dbReference type="PANTHER" id="PTHR12589:SF7">
    <property type="entry name" value="6-PYRUVOYL TETRAHYDROBIOPTERIN SYNTHASE"/>
    <property type="match status" value="1"/>
</dbReference>
<dbReference type="RefSeq" id="WP_058315207.1">
    <property type="nucleotide sequence ID" value="NZ_CYTO01000009.1"/>
</dbReference>
<evidence type="ECO:0000256" key="8">
    <source>
        <dbReference type="ARBA" id="ARBA00048807"/>
    </source>
</evidence>
<evidence type="ECO:0000256" key="4">
    <source>
        <dbReference type="ARBA" id="ARBA00018141"/>
    </source>
</evidence>
<evidence type="ECO:0000256" key="11">
    <source>
        <dbReference type="PIRSR" id="PIRSR006113-2"/>
    </source>
</evidence>
<keyword evidence="6 9" id="KW-0862">Zinc</keyword>
<evidence type="ECO:0000256" key="1">
    <source>
        <dbReference type="ARBA" id="ARBA00002285"/>
    </source>
</evidence>
<proteinExistence type="inferred from homology"/>
<keyword evidence="5 9" id="KW-0479">Metal-binding</keyword>
<keyword evidence="7 9" id="KW-0456">Lyase</keyword>
<evidence type="ECO:0000256" key="7">
    <source>
        <dbReference type="ARBA" id="ARBA00023239"/>
    </source>
</evidence>
<evidence type="ECO:0000256" key="9">
    <source>
        <dbReference type="PIRNR" id="PIRNR006113"/>
    </source>
</evidence>
<dbReference type="GO" id="GO:0046872">
    <property type="term" value="F:metal ion binding"/>
    <property type="evidence" value="ECO:0007669"/>
    <property type="project" value="UniProtKB-KW"/>
</dbReference>
<feature type="active site" description="Charge relay system" evidence="10">
    <location>
        <position position="108"/>
    </location>
</feature>
<dbReference type="Proteomes" id="UP000051184">
    <property type="component" value="Unassembled WGS sequence"/>
</dbReference>
<evidence type="ECO:0000313" key="12">
    <source>
        <dbReference type="EMBL" id="CUK26300.1"/>
    </source>
</evidence>
<feature type="active site" description="Charge relay system" evidence="10">
    <location>
        <position position="69"/>
    </location>
</feature>
<protein>
    <recommendedName>
        <fullName evidence="4 9">6-carboxy-5,6,7,8-tetrahydropterin synthase</fullName>
        <ecNumber evidence="9">4.-.-.-</ecNumber>
    </recommendedName>
</protein>
<feature type="binding site" evidence="11">
    <location>
        <position position="29"/>
    </location>
    <ligand>
        <name>Zn(2+)</name>
        <dbReference type="ChEBI" id="CHEBI:29105"/>
    </ligand>
</feature>
<dbReference type="Gene3D" id="3.30.479.10">
    <property type="entry name" value="6-pyruvoyl tetrahydropterin synthase/QueD"/>
    <property type="match status" value="1"/>
</dbReference>
<evidence type="ECO:0000256" key="3">
    <source>
        <dbReference type="ARBA" id="ARBA00008900"/>
    </source>
</evidence>
<feature type="active site" description="Proton acceptor" evidence="10">
    <location>
        <position position="25"/>
    </location>
</feature>
<dbReference type="EMBL" id="CYUE01000020">
    <property type="protein sequence ID" value="CUK26300.1"/>
    <property type="molecule type" value="Genomic_DNA"/>
</dbReference>
<sequence>MYRIAKEFAFSASHNLTDLPEGHPCKRVHGHNYVVTLELASEELDDTGFIVDVKELNALRDWIDDTLDHRHLNEVFDHPNVTTEWLCKVIFDWCKARWCQTSAVKIQETPKIWAEYRP</sequence>
<evidence type="ECO:0000256" key="5">
    <source>
        <dbReference type="ARBA" id="ARBA00022723"/>
    </source>
</evidence>
<comment type="function">
    <text evidence="1">Catalyzes the conversion of 7,8-dihydroneopterin triphosphate (H2NTP) to 6-carboxy-5,6,7,8-tetrahydropterin (CPH4) and acetaldehyde.</text>
</comment>
<dbReference type="InterPro" id="IPR007115">
    <property type="entry name" value="6-PTP_synth/QueD"/>
</dbReference>
<dbReference type="GO" id="GO:0008616">
    <property type="term" value="P:tRNA queuosine(34) biosynthetic process"/>
    <property type="evidence" value="ECO:0007669"/>
    <property type="project" value="UniProtKB-KW"/>
</dbReference>
<organism evidence="12 13">
    <name type="scientific">Cognatishimia activa</name>
    <dbReference type="NCBI Taxonomy" id="1715691"/>
    <lineage>
        <taxon>Bacteria</taxon>
        <taxon>Pseudomonadati</taxon>
        <taxon>Pseudomonadota</taxon>
        <taxon>Alphaproteobacteria</taxon>
        <taxon>Rhodobacterales</taxon>
        <taxon>Paracoccaceae</taxon>
        <taxon>Cognatishimia</taxon>
    </lineage>
</organism>
<comment type="pathway">
    <text evidence="2 9">Purine metabolism; 7-cyano-7-deazaguanine biosynthesis.</text>
</comment>
<dbReference type="OrthoDB" id="9804698at2"/>
<keyword evidence="9" id="KW-0671">Queuosine biosynthesis</keyword>
<gene>
    <name evidence="12" type="primary">queD</name>
    <name evidence="12" type="ORF">TA5114_02109</name>
</gene>